<dbReference type="Proteomes" id="UP000193900">
    <property type="component" value="Unassembled WGS sequence"/>
</dbReference>
<accession>A0A1Y5RVX4</accession>
<evidence type="ECO:0000313" key="1">
    <source>
        <dbReference type="EMBL" id="SLN24065.1"/>
    </source>
</evidence>
<gene>
    <name evidence="1" type="ORF">ROA7023_00741</name>
</gene>
<organism evidence="1 2">
    <name type="scientific">Roseisalinus antarcticus</name>
    <dbReference type="NCBI Taxonomy" id="254357"/>
    <lineage>
        <taxon>Bacteria</taxon>
        <taxon>Pseudomonadati</taxon>
        <taxon>Pseudomonadota</taxon>
        <taxon>Alphaproteobacteria</taxon>
        <taxon>Rhodobacterales</taxon>
        <taxon>Roseobacteraceae</taxon>
        <taxon>Roseisalinus</taxon>
    </lineage>
</organism>
<dbReference type="EMBL" id="FWFZ01000002">
    <property type="protein sequence ID" value="SLN24065.1"/>
    <property type="molecule type" value="Genomic_DNA"/>
</dbReference>
<keyword evidence="2" id="KW-1185">Reference proteome</keyword>
<proteinExistence type="predicted"/>
<reference evidence="1 2" key="1">
    <citation type="submission" date="2017-03" db="EMBL/GenBank/DDBJ databases">
        <authorList>
            <person name="Afonso C.L."/>
            <person name="Miller P.J."/>
            <person name="Scott M.A."/>
            <person name="Spackman E."/>
            <person name="Goraichik I."/>
            <person name="Dimitrov K.M."/>
            <person name="Suarez D.L."/>
            <person name="Swayne D.E."/>
        </authorList>
    </citation>
    <scope>NUCLEOTIDE SEQUENCE [LARGE SCALE GENOMIC DNA]</scope>
    <source>
        <strain evidence="1 2">CECT 7023</strain>
    </source>
</reference>
<name>A0A1Y5RVX4_9RHOB</name>
<dbReference type="RefSeq" id="WP_085877645.1">
    <property type="nucleotide sequence ID" value="NZ_FWFZ01000002.1"/>
</dbReference>
<sequence>MAVQIASFSSQRFGGGLVRGSALAPEYRTDGYLEALDRETFWYDAVWRKGRVHLICPKFNDLWPLVRGAAWRLDGRPVQVARIRRYRRHEVIELAAPVRPDTVAVEMAGWRAEAPLAPDGAGIFDGLDCGFYISRDNRLEWLADHAAFHRHHHGMQGLVVMDNGSTAYGPDEIAAALAPVGLEQVVILPAPFAYGPVGRPPFRRLEKFLQTALFNVLRLRFFGRAAAVLCCDVDELVLCDEGTIFDAARRSRIGHLRIAGYWADPVPTDGPPRHADHVLRTDPPRRCPPKWCQVPGGLVGGFSWDVHGPEKLTPLHKRTPTPGRRFLHCRRITTDWKSDKRQAAQASLTRDPAAGKALAFLDGAPPKRRP</sequence>
<evidence type="ECO:0008006" key="3">
    <source>
        <dbReference type="Google" id="ProtNLM"/>
    </source>
</evidence>
<dbReference type="AlphaFoldDB" id="A0A1Y5RVX4"/>
<dbReference type="OrthoDB" id="4405067at2"/>
<protein>
    <recommendedName>
        <fullName evidence="3">Glycosyltransferase family 92 protein</fullName>
    </recommendedName>
</protein>
<evidence type="ECO:0000313" key="2">
    <source>
        <dbReference type="Proteomes" id="UP000193900"/>
    </source>
</evidence>